<feature type="compositionally biased region" description="Polar residues" evidence="1">
    <location>
        <begin position="276"/>
        <end position="297"/>
    </location>
</feature>
<sequence length="951" mass="103939">MRIGHFSSNASANTFPPHQTIPGSQPDWPQSSETPPPRADRLPPLGHTFYNATESSIHGTDDIESSSASHIPVFPLSSFPHVPSPPSRTNERASEDSSVEELYGPDRLFGPPPVTRGFLPVQPAASPAQVPRHIACHREIGGAAVGAIFSHGVTSLAMADPTIPSLALTNPGQYFKDAIARDAANVTPGVDDTPYILYALEALTGNIDTATGVPGERGPGGNHNSFPFRHVPDDGLGYYRPRSFSGNTTNIGTSAIKMPSPPSSIQQGIGRRYSMRRNSGYESHASQPVTPRVSESVSPAEPRTSTTSTLSTLVHSGAHAAPRSSIPSNHLKDAWSYLDLKTFSPQAQLVFPPPTFKPTIMRPLGLLLMVVLCLLMLAALIFIAEFSRNHHGLVEYSGSIYSGQFFLFRVLPQVLAAALVLYAQSLSTAIIRISSFSRMQALGHPHPEERNGAIFDNIYPGSFLLPQISKAMPWRIRVPILVLWLANFIVPIQSSLFSVIKSNGTWRWAAVQGVIWTLVALYLILIATVVFVLVDWYARPTGLIWDPRSVADIITMATNSNTMADYNGTELLGTRADLRSALQHRTIDKLGYWAWRDGRTSGLWHGIGTDALDDAWFSRQNSDLEAGRTTKAHRSWNEKVKAAGSGMPGNIDLEALALSPHSEGVRYRYLPWSIRDGPLMLFIAISFLLLLSLFIVSFLPATNIKRGFLPLLDAQSSPQGFSRANFLYSFLPALLGQILYLLFSSLDMTLRILQPWAELCKHAGGAQPAASILADYAACLPLQATWHALVNRHWRVAALSLTATCSAFMPALAGGLFMALTVSDGEVLMVPNMALYAVFLTFLVVLFACLVSILPGRQHFRLPHGVTCIAEILSFCASDDLLQEPAFKNAHNRTTLLNQLGINSLPISRSRWIFATGTSGDDRRLGIRRVRRYTELTNRPSGRRPPQTSGQ</sequence>
<feature type="transmembrane region" description="Helical" evidence="2">
    <location>
        <begin position="364"/>
        <end position="386"/>
    </location>
</feature>
<dbReference type="STRING" id="1262450.S3BTT8"/>
<evidence type="ECO:0000256" key="2">
    <source>
        <dbReference type="SAM" id="Phobius"/>
    </source>
</evidence>
<proteinExistence type="predicted"/>
<dbReference type="InterPro" id="IPR021840">
    <property type="entry name" value="DUF3433"/>
</dbReference>
<evidence type="ECO:0000313" key="4">
    <source>
        <dbReference type="Proteomes" id="UP000016923"/>
    </source>
</evidence>
<dbReference type="OrthoDB" id="3057599at2759"/>
<feature type="region of interest" description="Disordered" evidence="1">
    <location>
        <begin position="249"/>
        <end position="310"/>
    </location>
</feature>
<dbReference type="Pfam" id="PF11915">
    <property type="entry name" value="DUF3433"/>
    <property type="match status" value="1"/>
</dbReference>
<keyword evidence="2" id="KW-0812">Transmembrane</keyword>
<dbReference type="EMBL" id="KE148159">
    <property type="protein sequence ID" value="EPE04664.1"/>
    <property type="molecule type" value="Genomic_DNA"/>
</dbReference>
<feature type="transmembrane region" description="Helical" evidence="2">
    <location>
        <begin position="406"/>
        <end position="431"/>
    </location>
</feature>
<accession>S3BTT8</accession>
<feature type="transmembrane region" description="Helical" evidence="2">
    <location>
        <begin position="833"/>
        <end position="854"/>
    </location>
</feature>
<feature type="transmembrane region" description="Helical" evidence="2">
    <location>
        <begin position="726"/>
        <end position="743"/>
    </location>
</feature>
<dbReference type="PANTHER" id="PTHR37544">
    <property type="entry name" value="SPRAY-RELATED"/>
    <property type="match status" value="1"/>
</dbReference>
<feature type="region of interest" description="Disordered" evidence="1">
    <location>
        <begin position="76"/>
        <end position="99"/>
    </location>
</feature>
<organism evidence="3 4">
    <name type="scientific">Ophiostoma piceae (strain UAMH 11346)</name>
    <name type="common">Sap stain fungus</name>
    <dbReference type="NCBI Taxonomy" id="1262450"/>
    <lineage>
        <taxon>Eukaryota</taxon>
        <taxon>Fungi</taxon>
        <taxon>Dikarya</taxon>
        <taxon>Ascomycota</taxon>
        <taxon>Pezizomycotina</taxon>
        <taxon>Sordariomycetes</taxon>
        <taxon>Sordariomycetidae</taxon>
        <taxon>Ophiostomatales</taxon>
        <taxon>Ophiostomataceae</taxon>
        <taxon>Ophiostoma</taxon>
    </lineage>
</organism>
<dbReference type="AlphaFoldDB" id="S3BTT8"/>
<keyword evidence="2" id="KW-0472">Membrane</keyword>
<feature type="transmembrane region" description="Helical" evidence="2">
    <location>
        <begin position="476"/>
        <end position="494"/>
    </location>
</feature>
<feature type="region of interest" description="Disordered" evidence="1">
    <location>
        <begin position="1"/>
        <end position="52"/>
    </location>
</feature>
<feature type="compositionally biased region" description="Polar residues" evidence="1">
    <location>
        <begin position="1"/>
        <end position="33"/>
    </location>
</feature>
<feature type="transmembrane region" description="Helical" evidence="2">
    <location>
        <begin position="796"/>
        <end position="821"/>
    </location>
</feature>
<name>S3BTT8_OPHP1</name>
<dbReference type="VEuPathDB" id="FungiDB:F503_06213"/>
<keyword evidence="2" id="KW-1133">Transmembrane helix</keyword>
<dbReference type="PANTHER" id="PTHR37544:SF1">
    <property type="entry name" value="PHOSPHORIBOSYLAMINOIMIDAZOLE-SUCCINOCARBOXAMIDE SYNTHASE"/>
    <property type="match status" value="1"/>
</dbReference>
<dbReference type="Proteomes" id="UP000016923">
    <property type="component" value="Unassembled WGS sequence"/>
</dbReference>
<dbReference type="OMA" id="YLPWCLR"/>
<gene>
    <name evidence="3" type="ORF">F503_06213</name>
</gene>
<protein>
    <submittedName>
        <fullName evidence="3">Phosphoribosylaminoimidazole-succinocarboxamide synthase</fullName>
    </submittedName>
</protein>
<feature type="transmembrane region" description="Helical" evidence="2">
    <location>
        <begin position="679"/>
        <end position="701"/>
    </location>
</feature>
<evidence type="ECO:0000313" key="3">
    <source>
        <dbReference type="EMBL" id="EPE04664.1"/>
    </source>
</evidence>
<dbReference type="eggNOG" id="ENOG502SKGN">
    <property type="taxonomic scope" value="Eukaryota"/>
</dbReference>
<feature type="transmembrane region" description="Helical" evidence="2">
    <location>
        <begin position="514"/>
        <end position="538"/>
    </location>
</feature>
<reference evidence="3 4" key="1">
    <citation type="journal article" date="2013" name="BMC Genomics">
        <title>The genome and transcriptome of the pine saprophyte Ophiostoma piceae, and a comparison with the bark beetle-associated pine pathogen Grosmannia clavigera.</title>
        <authorList>
            <person name="Haridas S."/>
            <person name="Wang Y."/>
            <person name="Lim L."/>
            <person name="Massoumi Alamouti S."/>
            <person name="Jackman S."/>
            <person name="Docking R."/>
            <person name="Robertson G."/>
            <person name="Birol I."/>
            <person name="Bohlmann J."/>
            <person name="Breuil C."/>
        </authorList>
    </citation>
    <scope>NUCLEOTIDE SEQUENCE [LARGE SCALE GENOMIC DNA]</scope>
    <source>
        <strain evidence="3 4">UAMH 11346</strain>
    </source>
</reference>
<evidence type="ECO:0000256" key="1">
    <source>
        <dbReference type="SAM" id="MobiDB-lite"/>
    </source>
</evidence>
<dbReference type="HOGENOM" id="CLU_011750_0_0_1"/>
<keyword evidence="4" id="KW-1185">Reference proteome</keyword>